<sequence>MNKLGCLILLVLLCCSHNSYACDCPTRKWSVKSVHNAIEYSDIIFIGERVINTRDENFEEKYSFKIIEAIKGNIKAGEIIHGKTHNSCSGSPNTKGLWIIYATLEDDGLIDYAYTGCGASRSLSGPYVPVPAPHLDNYEYYKEQTAKLYPEYLKEWQNEYILLQSFKNQHAEAAIGNKLNNRFLTYIAIITAIIALVIAILKK</sequence>
<keyword evidence="1" id="KW-0472">Membrane</keyword>
<protein>
    <recommendedName>
        <fullName evidence="5">Tissue inhibitor of metalloproteinase</fullName>
    </recommendedName>
</protein>
<organism evidence="3 4">
    <name type="scientific">Pontibacter populi</name>
    <dbReference type="NCBI Taxonomy" id="890055"/>
    <lineage>
        <taxon>Bacteria</taxon>
        <taxon>Pseudomonadati</taxon>
        <taxon>Bacteroidota</taxon>
        <taxon>Cytophagia</taxon>
        <taxon>Cytophagales</taxon>
        <taxon>Hymenobacteraceae</taxon>
        <taxon>Pontibacter</taxon>
    </lineage>
</organism>
<keyword evidence="2" id="KW-0732">Signal</keyword>
<keyword evidence="4" id="KW-1185">Reference proteome</keyword>
<proteinExistence type="predicted"/>
<evidence type="ECO:0008006" key="5">
    <source>
        <dbReference type="Google" id="ProtNLM"/>
    </source>
</evidence>
<evidence type="ECO:0000313" key="3">
    <source>
        <dbReference type="EMBL" id="MER2995915.1"/>
    </source>
</evidence>
<feature type="chain" id="PRO_5045689089" description="Tissue inhibitor of metalloproteinase" evidence="2">
    <location>
        <begin position="22"/>
        <end position="203"/>
    </location>
</feature>
<evidence type="ECO:0000256" key="2">
    <source>
        <dbReference type="SAM" id="SignalP"/>
    </source>
</evidence>
<evidence type="ECO:0000256" key="1">
    <source>
        <dbReference type="SAM" id="Phobius"/>
    </source>
</evidence>
<keyword evidence="1" id="KW-1133">Transmembrane helix</keyword>
<dbReference type="RefSeq" id="WP_350409925.1">
    <property type="nucleotide sequence ID" value="NZ_JBEOKT010000001.1"/>
</dbReference>
<evidence type="ECO:0000313" key="4">
    <source>
        <dbReference type="Proteomes" id="UP001476807"/>
    </source>
</evidence>
<reference evidence="3 4" key="1">
    <citation type="submission" date="2024-06" db="EMBL/GenBank/DDBJ databases">
        <title>Pontibacter populi HYL7-15.</title>
        <authorList>
            <person name="Kim M.K."/>
        </authorList>
    </citation>
    <scope>NUCLEOTIDE SEQUENCE [LARGE SCALE GENOMIC DNA]</scope>
    <source>
        <strain evidence="3 4">HYL7-15</strain>
    </source>
</reference>
<feature type="signal peptide" evidence="2">
    <location>
        <begin position="1"/>
        <end position="21"/>
    </location>
</feature>
<feature type="transmembrane region" description="Helical" evidence="1">
    <location>
        <begin position="183"/>
        <end position="201"/>
    </location>
</feature>
<comment type="caution">
    <text evidence="3">The sequence shown here is derived from an EMBL/GenBank/DDBJ whole genome shotgun (WGS) entry which is preliminary data.</text>
</comment>
<name>A0ABV1RNJ0_9BACT</name>
<accession>A0ABV1RNJ0</accession>
<dbReference type="EMBL" id="JBEOKT010000001">
    <property type="protein sequence ID" value="MER2995915.1"/>
    <property type="molecule type" value="Genomic_DNA"/>
</dbReference>
<keyword evidence="1" id="KW-0812">Transmembrane</keyword>
<gene>
    <name evidence="3" type="ORF">ABS362_00070</name>
</gene>
<dbReference type="Proteomes" id="UP001476807">
    <property type="component" value="Unassembled WGS sequence"/>
</dbReference>